<feature type="transmembrane region" description="Helical" evidence="9">
    <location>
        <begin position="122"/>
        <end position="142"/>
    </location>
</feature>
<evidence type="ECO:0000256" key="1">
    <source>
        <dbReference type="ARBA" id="ARBA00004651"/>
    </source>
</evidence>
<dbReference type="GO" id="GO:0015297">
    <property type="term" value="F:antiporter activity"/>
    <property type="evidence" value="ECO:0007669"/>
    <property type="project" value="UniProtKB-UniRule"/>
</dbReference>
<keyword evidence="7 8" id="KW-0472">Membrane</keyword>
<comment type="subcellular location">
    <subcellularLocation>
        <location evidence="1 8">Cell membrane</location>
        <topology evidence="1 8">Multi-pass membrane protein</topology>
    </subcellularLocation>
</comment>
<organism evidence="10 11">
    <name type="scientific">Dekkera bruxellensis</name>
    <name type="common">Brettanomyces custersii</name>
    <dbReference type="NCBI Taxonomy" id="5007"/>
    <lineage>
        <taxon>Eukaryota</taxon>
        <taxon>Fungi</taxon>
        <taxon>Dikarya</taxon>
        <taxon>Ascomycota</taxon>
        <taxon>Saccharomycotina</taxon>
        <taxon>Pichiomycetes</taxon>
        <taxon>Pichiales</taxon>
        <taxon>Pichiaceae</taxon>
        <taxon>Brettanomyces</taxon>
    </lineage>
</organism>
<dbReference type="GO" id="GO:0005886">
    <property type="term" value="C:plasma membrane"/>
    <property type="evidence" value="ECO:0007669"/>
    <property type="project" value="UniProtKB-SubCell"/>
</dbReference>
<evidence type="ECO:0000313" key="11">
    <source>
        <dbReference type="Proteomes" id="UP000568158"/>
    </source>
</evidence>
<accession>A0A8H6BFT7</accession>
<proteinExistence type="inferred from homology"/>
<dbReference type="GO" id="GO:0015104">
    <property type="term" value="F:antimonite transmembrane transporter activity"/>
    <property type="evidence" value="ECO:0007669"/>
    <property type="project" value="TreeGrafter"/>
</dbReference>
<evidence type="ECO:0000256" key="3">
    <source>
        <dbReference type="ARBA" id="ARBA00022448"/>
    </source>
</evidence>
<evidence type="ECO:0000256" key="4">
    <source>
        <dbReference type="ARBA" id="ARBA00022475"/>
    </source>
</evidence>
<reference evidence="10 11" key="1">
    <citation type="journal article" date="2020" name="Appl. Microbiol. Biotechnol.">
        <title>Targeted gene deletion in Brettanomyces bruxellensis with an expression-free CRISPR-Cas9 system.</title>
        <authorList>
            <person name="Varela C."/>
            <person name="Bartel C."/>
            <person name="Onetto C."/>
            <person name="Borneman A."/>
        </authorList>
    </citation>
    <scope>NUCLEOTIDE SEQUENCE [LARGE SCALE GENOMIC DNA]</scope>
    <source>
        <strain evidence="10 11">AWRI1613</strain>
    </source>
</reference>
<keyword evidence="3 8" id="KW-0813">Transport</keyword>
<keyword evidence="6 8" id="KW-1133">Transmembrane helix</keyword>
<dbReference type="InterPro" id="IPR004706">
    <property type="entry name" value="Arsenical-R_Acr3"/>
</dbReference>
<evidence type="ECO:0008006" key="12">
    <source>
        <dbReference type="Google" id="ProtNLM"/>
    </source>
</evidence>
<dbReference type="InterPro" id="IPR038770">
    <property type="entry name" value="Na+/solute_symporter_sf"/>
</dbReference>
<dbReference type="Gene3D" id="1.20.1530.20">
    <property type="match status" value="2"/>
</dbReference>
<dbReference type="PANTHER" id="PTHR43057:SF1">
    <property type="entry name" value="ARSENICAL-RESISTANCE PROTEIN 3"/>
    <property type="match status" value="1"/>
</dbReference>
<evidence type="ECO:0000256" key="5">
    <source>
        <dbReference type="ARBA" id="ARBA00022692"/>
    </source>
</evidence>
<evidence type="ECO:0000256" key="6">
    <source>
        <dbReference type="ARBA" id="ARBA00022989"/>
    </source>
</evidence>
<feature type="transmembrane region" description="Helical" evidence="9">
    <location>
        <begin position="323"/>
        <end position="343"/>
    </location>
</feature>
<feature type="transmembrane region" description="Helical" evidence="9">
    <location>
        <begin position="93"/>
        <end position="116"/>
    </location>
</feature>
<feature type="transmembrane region" description="Helical" evidence="9">
    <location>
        <begin position="51"/>
        <end position="72"/>
    </location>
</feature>
<gene>
    <name evidence="10" type="ORF">HII12_002606</name>
</gene>
<comment type="caution">
    <text evidence="10">The sequence shown here is derived from an EMBL/GenBank/DDBJ whole genome shotgun (WGS) entry which is preliminary data.</text>
</comment>
<dbReference type="PANTHER" id="PTHR43057">
    <property type="entry name" value="ARSENITE EFFLUX TRANSPORTER"/>
    <property type="match status" value="1"/>
</dbReference>
<dbReference type="Proteomes" id="UP000568158">
    <property type="component" value="Unassembled WGS sequence"/>
</dbReference>
<dbReference type="Pfam" id="PF01758">
    <property type="entry name" value="SBF"/>
    <property type="match status" value="1"/>
</dbReference>
<protein>
    <recommendedName>
        <fullName evidence="12">Arsenical-resistance protein</fullName>
    </recommendedName>
</protein>
<feature type="transmembrane region" description="Helical" evidence="9">
    <location>
        <begin position="189"/>
        <end position="207"/>
    </location>
</feature>
<feature type="transmembrane region" description="Helical" evidence="9">
    <location>
        <begin position="154"/>
        <end position="177"/>
    </location>
</feature>
<keyword evidence="5 8" id="KW-0812">Transmembrane</keyword>
<evidence type="ECO:0000256" key="9">
    <source>
        <dbReference type="SAM" id="Phobius"/>
    </source>
</evidence>
<feature type="transmembrane region" description="Helical" evidence="9">
    <location>
        <begin position="219"/>
        <end position="246"/>
    </location>
</feature>
<evidence type="ECO:0000256" key="8">
    <source>
        <dbReference type="PIRNR" id="PIRNR005508"/>
    </source>
</evidence>
<evidence type="ECO:0000313" key="10">
    <source>
        <dbReference type="EMBL" id="KAF6011013.1"/>
    </source>
</evidence>
<dbReference type="AlphaFoldDB" id="A0A8H6BFT7"/>
<dbReference type="PIRSF" id="PIRSF005508">
    <property type="entry name" value="Acr3"/>
    <property type="match status" value="1"/>
</dbReference>
<keyword evidence="4 8" id="KW-1003">Cell membrane</keyword>
<dbReference type="GO" id="GO:0015105">
    <property type="term" value="F:arsenite transmembrane transporter activity"/>
    <property type="evidence" value="ECO:0007669"/>
    <property type="project" value="TreeGrafter"/>
</dbReference>
<name>A0A8H6BFT7_DEKBR</name>
<sequence>MSETNSRIRDIWRSLSWSDRLLPVAIICSIVVGTIISKYCPGSRQAFQGVSVLNVSVPLAIGMVIMIIPPLCRLRWDVLFNISGDQRHNLLKQLCISIILNWIVCPFCMLCLAWVTLFDVKAYMNGIILIGIGRCIAMVLLWNRIAKGNESLCAIIVIMNSILQLLIYAPGFGVLVFGRERFDSKVMTFISPCGTIGLLYTIIVIFIEKGDSFINTIGVSFRCFIPLIAYFTVTWFGTFIGLRWYLGRGSDYKFTAISCEAAPHCGCEKQLLDSSSLNGKSWKRCCSAKYQDITTQAFTAASNNFELALAVSVALYGSDSSQAVAATYGPLIEIPVLLFLTLVSQYLEKKWLWADPVVLL</sequence>
<dbReference type="InterPro" id="IPR002657">
    <property type="entry name" value="BilAc:Na_symport/Acr3"/>
</dbReference>
<feature type="transmembrane region" description="Helical" evidence="9">
    <location>
        <begin position="21"/>
        <end position="39"/>
    </location>
</feature>
<dbReference type="EMBL" id="JABCYN010000025">
    <property type="protein sequence ID" value="KAF6011013.1"/>
    <property type="molecule type" value="Genomic_DNA"/>
</dbReference>
<evidence type="ECO:0000256" key="7">
    <source>
        <dbReference type="ARBA" id="ARBA00023136"/>
    </source>
</evidence>
<evidence type="ECO:0000256" key="2">
    <source>
        <dbReference type="ARBA" id="ARBA00010110"/>
    </source>
</evidence>
<comment type="similarity">
    <text evidence="2 8">Belongs to the arsenical resistance-3 (ACR3) (TC 2.A.59) family.</text>
</comment>